<evidence type="ECO:0000313" key="1">
    <source>
        <dbReference type="EMBL" id="VUZ47059.1"/>
    </source>
</evidence>
<evidence type="ECO:0000313" key="2">
    <source>
        <dbReference type="Proteomes" id="UP000321570"/>
    </source>
</evidence>
<sequence>RRSTRLYFQNTKPSLVKLHAPRRLLQPVKKFACVVIDRMAHGQRVSPELREIACYMKWILVAKLGCVIETISVSSTRHNH</sequence>
<dbReference type="EMBL" id="CABIJS010000222">
    <property type="protein sequence ID" value="VUZ47059.1"/>
    <property type="molecule type" value="Genomic_DNA"/>
</dbReference>
<dbReference type="Proteomes" id="UP000321570">
    <property type="component" value="Unassembled WGS sequence"/>
</dbReference>
<keyword evidence="2" id="KW-1185">Reference proteome</keyword>
<feature type="non-terminal residue" evidence="1">
    <location>
        <position position="1"/>
    </location>
</feature>
<dbReference type="AlphaFoldDB" id="A0A564YJE0"/>
<proteinExistence type="predicted"/>
<accession>A0A564YJE0</accession>
<name>A0A564YJE0_HYMDI</name>
<organism evidence="1 2">
    <name type="scientific">Hymenolepis diminuta</name>
    <name type="common">Rat tapeworm</name>
    <dbReference type="NCBI Taxonomy" id="6216"/>
    <lineage>
        <taxon>Eukaryota</taxon>
        <taxon>Metazoa</taxon>
        <taxon>Spiralia</taxon>
        <taxon>Lophotrochozoa</taxon>
        <taxon>Platyhelminthes</taxon>
        <taxon>Cestoda</taxon>
        <taxon>Eucestoda</taxon>
        <taxon>Cyclophyllidea</taxon>
        <taxon>Hymenolepididae</taxon>
        <taxon>Hymenolepis</taxon>
    </lineage>
</organism>
<reference evidence="1 2" key="1">
    <citation type="submission" date="2019-07" db="EMBL/GenBank/DDBJ databases">
        <authorList>
            <person name="Jastrzebski P J."/>
            <person name="Paukszto L."/>
            <person name="Jastrzebski P J."/>
        </authorList>
    </citation>
    <scope>NUCLEOTIDE SEQUENCE [LARGE SCALE GENOMIC DNA]</scope>
    <source>
        <strain evidence="1 2">WMS-il1</strain>
    </source>
</reference>
<gene>
    <name evidence="1" type="ORF">WMSIL1_LOCUS6496</name>
</gene>
<protein>
    <submittedName>
        <fullName evidence="1">Uncharacterized protein</fullName>
    </submittedName>
</protein>